<keyword evidence="2 5" id="KW-0812">Transmembrane</keyword>
<comment type="caution">
    <text evidence="6">The sequence shown here is derived from an EMBL/GenBank/DDBJ whole genome shotgun (WGS) entry which is preliminary data.</text>
</comment>
<sequence>MERWNKIIYWIGTGLLSVMMLMSASMYILNHEIVSQTFVSLGFPIYIIYPLAIAKTLGVIAILSRKSKFLKEWAYAGFFFDFVLALSAHWVANDGEFMPAFVALILLILSYRFDEKVFA</sequence>
<dbReference type="Pfam" id="PF13564">
    <property type="entry name" value="DoxX_2"/>
    <property type="match status" value="1"/>
</dbReference>
<dbReference type="RefSeq" id="WP_125029714.1">
    <property type="nucleotide sequence ID" value="NZ_JAPXVP010000003.1"/>
</dbReference>
<dbReference type="Proteomes" id="UP000285794">
    <property type="component" value="Unassembled WGS sequence"/>
</dbReference>
<protein>
    <submittedName>
        <fullName evidence="6">DoxX family protein</fullName>
    </submittedName>
</protein>
<evidence type="ECO:0000256" key="3">
    <source>
        <dbReference type="ARBA" id="ARBA00022989"/>
    </source>
</evidence>
<feature type="transmembrane region" description="Helical" evidence="5">
    <location>
        <begin position="73"/>
        <end position="91"/>
    </location>
</feature>
<evidence type="ECO:0000256" key="4">
    <source>
        <dbReference type="ARBA" id="ARBA00023136"/>
    </source>
</evidence>
<proteinExistence type="predicted"/>
<feature type="transmembrane region" description="Helical" evidence="5">
    <location>
        <begin position="7"/>
        <end position="29"/>
    </location>
</feature>
<evidence type="ECO:0000256" key="2">
    <source>
        <dbReference type="ARBA" id="ARBA00022692"/>
    </source>
</evidence>
<comment type="subcellular location">
    <subcellularLocation>
        <location evidence="1">Membrane</location>
        <topology evidence="1">Multi-pass membrane protein</topology>
    </subcellularLocation>
</comment>
<accession>A0A425Y5N7</accession>
<organism evidence="6 7">
    <name type="scientific">Ancylomarina euxinus</name>
    <dbReference type="NCBI Taxonomy" id="2283627"/>
    <lineage>
        <taxon>Bacteria</taxon>
        <taxon>Pseudomonadati</taxon>
        <taxon>Bacteroidota</taxon>
        <taxon>Bacteroidia</taxon>
        <taxon>Marinilabiliales</taxon>
        <taxon>Marinifilaceae</taxon>
        <taxon>Ancylomarina</taxon>
    </lineage>
</organism>
<keyword evidence="3 5" id="KW-1133">Transmembrane helix</keyword>
<dbReference type="GO" id="GO:0016020">
    <property type="term" value="C:membrane"/>
    <property type="evidence" value="ECO:0007669"/>
    <property type="project" value="UniProtKB-SubCell"/>
</dbReference>
<evidence type="ECO:0000256" key="5">
    <source>
        <dbReference type="SAM" id="Phobius"/>
    </source>
</evidence>
<evidence type="ECO:0000313" key="7">
    <source>
        <dbReference type="Proteomes" id="UP000285794"/>
    </source>
</evidence>
<dbReference type="OrthoDB" id="7960583at2"/>
<feature type="transmembrane region" description="Helical" evidence="5">
    <location>
        <begin position="97"/>
        <end position="113"/>
    </location>
</feature>
<dbReference type="EMBL" id="QQWG01000003">
    <property type="protein sequence ID" value="RRG23816.1"/>
    <property type="molecule type" value="Genomic_DNA"/>
</dbReference>
<evidence type="ECO:0000313" key="6">
    <source>
        <dbReference type="EMBL" id="RRG23816.1"/>
    </source>
</evidence>
<keyword evidence="7" id="KW-1185">Reference proteome</keyword>
<name>A0A425Y5N7_9BACT</name>
<reference evidence="6 7" key="1">
    <citation type="submission" date="2018-07" db="EMBL/GenBank/DDBJ databases">
        <title>Draft genome sequence of Ancylomarina sp. M1P.</title>
        <authorList>
            <person name="Yadav S."/>
            <person name="Villanueva L."/>
            <person name="Damste J.S.S."/>
        </authorList>
    </citation>
    <scope>NUCLEOTIDE SEQUENCE [LARGE SCALE GENOMIC DNA]</scope>
    <source>
        <strain evidence="6 7">M1P</strain>
    </source>
</reference>
<gene>
    <name evidence="6" type="ORF">DWB61_04585</name>
</gene>
<dbReference type="AlphaFoldDB" id="A0A425Y5N7"/>
<keyword evidence="4 5" id="KW-0472">Membrane</keyword>
<dbReference type="InterPro" id="IPR032808">
    <property type="entry name" value="DoxX"/>
</dbReference>
<feature type="transmembrane region" description="Helical" evidence="5">
    <location>
        <begin position="41"/>
        <end position="61"/>
    </location>
</feature>
<evidence type="ECO:0000256" key="1">
    <source>
        <dbReference type="ARBA" id="ARBA00004141"/>
    </source>
</evidence>